<accession>A0A0C3QKP6</accession>
<dbReference type="AlphaFoldDB" id="A0A0C3QKP6"/>
<sequence>MAVNPDPLEPFFKTVQERNLIRHYVQTSTNLMMALPSALNPILSVHLPIILSSNNQSLHASIEALRLSLLGVAAIHQSYLLAKSGDENREAASNMWSLAANLRVMASKYLGVAVASIEGCRSDAALGACVSIALIDIFAGGYNYASNLDLGKTLVSLRGGPAAIVRYSIAYVQGEGALISTGRLLLEILTVYDTFSTLTSGEQPALLRPGETAWWFEGDQNNYHLYSVENKFGMSRSIVELFARVSSFLNRHRHPPERSSTIVTVEGNPTPNPSRPSTPTLSLSSLRESPPPPGSPLSSLHAEACTLLREVEAWNDGPIPVDQMHPRVKFGNYALKSALLILLLREAFNLAPNDPRVQKCAEMTLLAALKASADFEMSVDLTWPVIIAGCQCSGPFRTLTVRALEGFRKQCCFEIDTSELIVNEVWRRLDAGLPRADFRSVVEDHNLKVLIL</sequence>
<proteinExistence type="predicted"/>
<reference evidence="4 5" key="1">
    <citation type="submission" date="2014-04" db="EMBL/GenBank/DDBJ databases">
        <authorList>
            <consortium name="DOE Joint Genome Institute"/>
            <person name="Kuo A."/>
            <person name="Girlanda M."/>
            <person name="Perotto S."/>
            <person name="Kohler A."/>
            <person name="Nagy L.G."/>
            <person name="Floudas D."/>
            <person name="Copeland A."/>
            <person name="Barry K.W."/>
            <person name="Cichocki N."/>
            <person name="Veneault-Fourrey C."/>
            <person name="LaButti K."/>
            <person name="Lindquist E.A."/>
            <person name="Lipzen A."/>
            <person name="Lundell T."/>
            <person name="Morin E."/>
            <person name="Murat C."/>
            <person name="Sun H."/>
            <person name="Tunlid A."/>
            <person name="Henrissat B."/>
            <person name="Grigoriev I.V."/>
            <person name="Hibbett D.S."/>
            <person name="Martin F."/>
            <person name="Nordberg H.P."/>
            <person name="Cantor M.N."/>
            <person name="Hua S.X."/>
        </authorList>
    </citation>
    <scope>NUCLEOTIDE SEQUENCE [LARGE SCALE GENOMIC DNA]</scope>
    <source>
        <strain evidence="4 5">MUT 4182</strain>
    </source>
</reference>
<dbReference type="HOGENOM" id="CLU_600130_0_0_1"/>
<comment type="subcellular location">
    <subcellularLocation>
        <location evidence="1">Nucleus</location>
    </subcellularLocation>
</comment>
<evidence type="ECO:0000256" key="2">
    <source>
        <dbReference type="ARBA" id="ARBA00023242"/>
    </source>
</evidence>
<dbReference type="InterPro" id="IPR021858">
    <property type="entry name" value="Fun_TF"/>
</dbReference>
<evidence type="ECO:0000256" key="3">
    <source>
        <dbReference type="SAM" id="MobiDB-lite"/>
    </source>
</evidence>
<dbReference type="STRING" id="1051891.A0A0C3QKP6"/>
<keyword evidence="2" id="KW-0539">Nucleus</keyword>
<dbReference type="EMBL" id="KN823015">
    <property type="protein sequence ID" value="KIO27019.1"/>
    <property type="molecule type" value="Genomic_DNA"/>
</dbReference>
<evidence type="ECO:0000313" key="4">
    <source>
        <dbReference type="EMBL" id="KIO27019.1"/>
    </source>
</evidence>
<dbReference type="GO" id="GO:0005634">
    <property type="term" value="C:nucleus"/>
    <property type="evidence" value="ECO:0007669"/>
    <property type="project" value="UniProtKB-SubCell"/>
</dbReference>
<keyword evidence="5" id="KW-1185">Reference proteome</keyword>
<name>A0A0C3QKP6_9AGAM</name>
<dbReference type="PANTHER" id="PTHR37534:SF20">
    <property type="entry name" value="PRO1A C6 ZINK-FINGER PROTEIN"/>
    <property type="match status" value="1"/>
</dbReference>
<feature type="region of interest" description="Disordered" evidence="3">
    <location>
        <begin position="253"/>
        <end position="299"/>
    </location>
</feature>
<reference evidence="5" key="2">
    <citation type="submission" date="2015-01" db="EMBL/GenBank/DDBJ databases">
        <title>Evolutionary Origins and Diversification of the Mycorrhizal Mutualists.</title>
        <authorList>
            <consortium name="DOE Joint Genome Institute"/>
            <consortium name="Mycorrhizal Genomics Consortium"/>
            <person name="Kohler A."/>
            <person name="Kuo A."/>
            <person name="Nagy L.G."/>
            <person name="Floudas D."/>
            <person name="Copeland A."/>
            <person name="Barry K.W."/>
            <person name="Cichocki N."/>
            <person name="Veneault-Fourrey C."/>
            <person name="LaButti K."/>
            <person name="Lindquist E.A."/>
            <person name="Lipzen A."/>
            <person name="Lundell T."/>
            <person name="Morin E."/>
            <person name="Murat C."/>
            <person name="Riley R."/>
            <person name="Ohm R."/>
            <person name="Sun H."/>
            <person name="Tunlid A."/>
            <person name="Henrissat B."/>
            <person name="Grigoriev I.V."/>
            <person name="Hibbett D.S."/>
            <person name="Martin F."/>
        </authorList>
    </citation>
    <scope>NUCLEOTIDE SEQUENCE [LARGE SCALE GENOMIC DNA]</scope>
    <source>
        <strain evidence="5">MUT 4182</strain>
    </source>
</reference>
<feature type="compositionally biased region" description="Low complexity" evidence="3">
    <location>
        <begin position="277"/>
        <end position="288"/>
    </location>
</feature>
<protein>
    <submittedName>
        <fullName evidence="4">Uncharacterized protein</fullName>
    </submittedName>
</protein>
<dbReference type="Proteomes" id="UP000054248">
    <property type="component" value="Unassembled WGS sequence"/>
</dbReference>
<dbReference type="PANTHER" id="PTHR37534">
    <property type="entry name" value="TRANSCRIPTIONAL ACTIVATOR PROTEIN UGA3"/>
    <property type="match status" value="1"/>
</dbReference>
<gene>
    <name evidence="4" type="ORF">M407DRAFT_73742</name>
</gene>
<organism evidence="4 5">
    <name type="scientific">Tulasnella calospora MUT 4182</name>
    <dbReference type="NCBI Taxonomy" id="1051891"/>
    <lineage>
        <taxon>Eukaryota</taxon>
        <taxon>Fungi</taxon>
        <taxon>Dikarya</taxon>
        <taxon>Basidiomycota</taxon>
        <taxon>Agaricomycotina</taxon>
        <taxon>Agaricomycetes</taxon>
        <taxon>Cantharellales</taxon>
        <taxon>Tulasnellaceae</taxon>
        <taxon>Tulasnella</taxon>
    </lineage>
</organism>
<dbReference type="OrthoDB" id="5419315at2759"/>
<evidence type="ECO:0000313" key="5">
    <source>
        <dbReference type="Proteomes" id="UP000054248"/>
    </source>
</evidence>
<dbReference type="Pfam" id="PF11951">
    <property type="entry name" value="Fungal_trans_2"/>
    <property type="match status" value="1"/>
</dbReference>
<evidence type="ECO:0000256" key="1">
    <source>
        <dbReference type="ARBA" id="ARBA00004123"/>
    </source>
</evidence>